<feature type="non-terminal residue" evidence="1">
    <location>
        <position position="1"/>
    </location>
</feature>
<protein>
    <submittedName>
        <fullName evidence="1">17182_t:CDS:1</fullName>
    </submittedName>
</protein>
<accession>A0A9N9EQG8</accession>
<gene>
    <name evidence="1" type="ORF">FCALED_LOCUS12692</name>
</gene>
<comment type="caution">
    <text evidence="1">The sequence shown here is derived from an EMBL/GenBank/DDBJ whole genome shotgun (WGS) entry which is preliminary data.</text>
</comment>
<dbReference type="Proteomes" id="UP000789570">
    <property type="component" value="Unassembled WGS sequence"/>
</dbReference>
<evidence type="ECO:0000313" key="1">
    <source>
        <dbReference type="EMBL" id="CAG8684847.1"/>
    </source>
</evidence>
<evidence type="ECO:0000313" key="2">
    <source>
        <dbReference type="Proteomes" id="UP000789570"/>
    </source>
</evidence>
<dbReference type="AlphaFoldDB" id="A0A9N9EQG8"/>
<keyword evidence="2" id="KW-1185">Reference proteome</keyword>
<reference evidence="1" key="1">
    <citation type="submission" date="2021-06" db="EMBL/GenBank/DDBJ databases">
        <authorList>
            <person name="Kallberg Y."/>
            <person name="Tangrot J."/>
            <person name="Rosling A."/>
        </authorList>
    </citation>
    <scope>NUCLEOTIDE SEQUENCE</scope>
    <source>
        <strain evidence="1">UK204</strain>
    </source>
</reference>
<dbReference type="EMBL" id="CAJVPQ010006446">
    <property type="protein sequence ID" value="CAG8684847.1"/>
    <property type="molecule type" value="Genomic_DNA"/>
</dbReference>
<proteinExistence type="predicted"/>
<sequence>MGEITPGDYRIIVKKDNKPVLKVENMYEVLCRTHAEIDNHSSFHPLANKPIIAKDYLFCIDLIDLSYDADGDYKYICHARDHFTRFSWAKPLTSKRAVE</sequence>
<name>A0A9N9EQG8_9GLOM</name>
<organism evidence="1 2">
    <name type="scientific">Funneliformis caledonium</name>
    <dbReference type="NCBI Taxonomy" id="1117310"/>
    <lineage>
        <taxon>Eukaryota</taxon>
        <taxon>Fungi</taxon>
        <taxon>Fungi incertae sedis</taxon>
        <taxon>Mucoromycota</taxon>
        <taxon>Glomeromycotina</taxon>
        <taxon>Glomeromycetes</taxon>
        <taxon>Glomerales</taxon>
        <taxon>Glomeraceae</taxon>
        <taxon>Funneliformis</taxon>
    </lineage>
</organism>
<dbReference type="OrthoDB" id="2499658at2759"/>